<dbReference type="EMBL" id="HBFC01014920">
    <property type="protein sequence ID" value="CAD8706086.1"/>
    <property type="molecule type" value="Transcribed_RNA"/>
</dbReference>
<accession>A0A7S0X946</accession>
<feature type="domain" description="Cyclic nucleotide-binding" evidence="2">
    <location>
        <begin position="1"/>
        <end position="33"/>
    </location>
</feature>
<dbReference type="AlphaFoldDB" id="A0A7S0X946"/>
<feature type="compositionally biased region" description="Low complexity" evidence="1">
    <location>
        <begin position="230"/>
        <end position="239"/>
    </location>
</feature>
<feature type="compositionally biased region" description="Gly residues" evidence="1">
    <location>
        <begin position="240"/>
        <end position="260"/>
    </location>
</feature>
<proteinExistence type="predicted"/>
<feature type="region of interest" description="Disordered" evidence="1">
    <location>
        <begin position="222"/>
        <end position="264"/>
    </location>
</feature>
<sequence length="478" mass="49004">MFGETEILLGVPRFCSVVSDSEVEVFQISSTIFMDKIPAKSLESIRADSLMKASFMAKRVTSATEFTWHGQRAGKDGLATGLGLMSPKPNSSGGGGGGGMAEDMGRGGCARTWGGGGDSPFSTFKSTCSSPGSLALARITLAEGLGGGGGGVAKGSVCGSGGGNRGGIDTGSHGSRSGYSSGGYGDDADDWLGGTSRGDVLSPVVRHNREVSTARSVIRHSHSNCYTPSGDPLTGTPFLGPGGSGRRGLSGGAGGAGGSVAGSPGAAPDNMGVILRSNTPRFSRGAGGVGVGSTRSIRGSLGNFGAVNGSLTAPSRQNSERTNHVGLGFGVRSSVPRTAPGFGATTSRPMPVKNQSGKLVPVSQLDRWRPKGPHEPEPAADWKGARVGERNLLTPGTKGAGWRRERLEQLVDHESGGSLRNDEPEETANKMLGLERELRVRRLRALKSMKHADVASADTFLSSWLLGREGGGLPGGQW</sequence>
<gene>
    <name evidence="3" type="ORF">MANT1106_LOCUS8769</name>
</gene>
<protein>
    <recommendedName>
        <fullName evidence="2">Cyclic nucleotide-binding domain-containing protein</fullName>
    </recommendedName>
</protein>
<name>A0A7S0X946_9CHLO</name>
<dbReference type="InterPro" id="IPR000595">
    <property type="entry name" value="cNMP-bd_dom"/>
</dbReference>
<evidence type="ECO:0000256" key="1">
    <source>
        <dbReference type="SAM" id="MobiDB-lite"/>
    </source>
</evidence>
<reference evidence="3" key="1">
    <citation type="submission" date="2021-01" db="EMBL/GenBank/DDBJ databases">
        <authorList>
            <person name="Corre E."/>
            <person name="Pelletier E."/>
            <person name="Niang G."/>
            <person name="Scheremetjew M."/>
            <person name="Finn R."/>
            <person name="Kale V."/>
            <person name="Holt S."/>
            <person name="Cochrane G."/>
            <person name="Meng A."/>
            <person name="Brown T."/>
            <person name="Cohen L."/>
        </authorList>
    </citation>
    <scope>NUCLEOTIDE SEQUENCE</scope>
    <source>
        <strain evidence="3">SL-175</strain>
    </source>
</reference>
<evidence type="ECO:0000313" key="3">
    <source>
        <dbReference type="EMBL" id="CAD8706086.1"/>
    </source>
</evidence>
<evidence type="ECO:0000259" key="2">
    <source>
        <dbReference type="PROSITE" id="PS50042"/>
    </source>
</evidence>
<organism evidence="3">
    <name type="scientific">Mantoniella antarctica</name>
    <dbReference type="NCBI Taxonomy" id="81844"/>
    <lineage>
        <taxon>Eukaryota</taxon>
        <taxon>Viridiplantae</taxon>
        <taxon>Chlorophyta</taxon>
        <taxon>Mamiellophyceae</taxon>
        <taxon>Mamiellales</taxon>
        <taxon>Mamiellaceae</taxon>
        <taxon>Mantoniella</taxon>
    </lineage>
</organism>
<dbReference type="PROSITE" id="PS50042">
    <property type="entry name" value="CNMP_BINDING_3"/>
    <property type="match status" value="1"/>
</dbReference>